<feature type="compositionally biased region" description="Basic and acidic residues" evidence="1">
    <location>
        <begin position="39"/>
        <end position="52"/>
    </location>
</feature>
<dbReference type="SUPFAM" id="SSF101690">
    <property type="entry name" value="PAZ domain"/>
    <property type="match status" value="1"/>
</dbReference>
<dbReference type="InterPro" id="IPR012337">
    <property type="entry name" value="RNaseH-like_sf"/>
</dbReference>
<feature type="domain" description="Piwi" evidence="2">
    <location>
        <begin position="828"/>
        <end position="1147"/>
    </location>
</feature>
<dbReference type="Pfam" id="PF18351">
    <property type="entry name" value="Ago_N_1"/>
    <property type="match status" value="1"/>
</dbReference>
<feature type="region of interest" description="Disordered" evidence="1">
    <location>
        <begin position="1"/>
        <end position="91"/>
    </location>
</feature>
<evidence type="ECO:0000313" key="3">
    <source>
        <dbReference type="EMBL" id="CCD24629.1"/>
    </source>
</evidence>
<protein>
    <recommendedName>
        <fullName evidence="2">Piwi domain-containing protein</fullName>
    </recommendedName>
</protein>
<dbReference type="HOGENOM" id="CLU_274186_0_0_1"/>
<dbReference type="PANTHER" id="PTHR22891">
    <property type="entry name" value="EUKARYOTIC TRANSLATION INITIATION FACTOR 2C"/>
    <property type="match status" value="1"/>
</dbReference>
<dbReference type="InterPro" id="IPR003165">
    <property type="entry name" value="Piwi"/>
</dbReference>
<dbReference type="SMART" id="SM00950">
    <property type="entry name" value="Piwi"/>
    <property type="match status" value="1"/>
</dbReference>
<dbReference type="Gene3D" id="2.170.260.10">
    <property type="entry name" value="paz domain"/>
    <property type="match status" value="1"/>
</dbReference>
<proteinExistence type="predicted"/>
<dbReference type="RefSeq" id="XP_003669872.1">
    <property type="nucleotide sequence ID" value="XM_003669824.1"/>
</dbReference>
<reference evidence="3 4" key="1">
    <citation type="journal article" date="2011" name="Proc. Natl. Acad. Sci. U.S.A.">
        <title>Evolutionary erosion of yeast sex chromosomes by mating-type switching accidents.</title>
        <authorList>
            <person name="Gordon J.L."/>
            <person name="Armisen D."/>
            <person name="Proux-Wera E."/>
            <person name="Oheigeartaigh S.S."/>
            <person name="Byrne K.P."/>
            <person name="Wolfe K.H."/>
        </authorList>
    </citation>
    <scope>NUCLEOTIDE SEQUENCE [LARGE SCALE GENOMIC DNA]</scope>
    <source>
        <strain evidence="4">ATCC 10597 / BCRC 20456 / CBS 421 / NBRC 0211 / NRRL Y-12639</strain>
    </source>
</reference>
<dbReference type="GeneID" id="11495286"/>
<name>G0WA18_NAUDC</name>
<dbReference type="Pfam" id="PF18236">
    <property type="entry name" value="AGO_N"/>
    <property type="match status" value="1"/>
</dbReference>
<dbReference type="InterPro" id="IPR036085">
    <property type="entry name" value="PAZ_dom_sf"/>
</dbReference>
<dbReference type="GO" id="GO:0003676">
    <property type="term" value="F:nucleic acid binding"/>
    <property type="evidence" value="ECO:0007669"/>
    <property type="project" value="InterPro"/>
</dbReference>
<dbReference type="Gene3D" id="3.40.50.2300">
    <property type="match status" value="1"/>
</dbReference>
<dbReference type="Proteomes" id="UP000000689">
    <property type="component" value="Chromosome 4"/>
</dbReference>
<evidence type="ECO:0000313" key="4">
    <source>
        <dbReference type="Proteomes" id="UP000000689"/>
    </source>
</evidence>
<accession>G0WA18</accession>
<organism evidence="3 4">
    <name type="scientific">Naumovozyma dairenensis (strain ATCC 10597 / BCRC 20456 / CBS 421 / NBRC 0211 / NRRL Y-12639)</name>
    <name type="common">Saccharomyces dairenensis</name>
    <dbReference type="NCBI Taxonomy" id="1071378"/>
    <lineage>
        <taxon>Eukaryota</taxon>
        <taxon>Fungi</taxon>
        <taxon>Dikarya</taxon>
        <taxon>Ascomycota</taxon>
        <taxon>Saccharomycotina</taxon>
        <taxon>Saccharomycetes</taxon>
        <taxon>Saccharomycetales</taxon>
        <taxon>Saccharomycetaceae</taxon>
        <taxon>Naumovozyma</taxon>
    </lineage>
</organism>
<dbReference type="eggNOG" id="KOG1041">
    <property type="taxonomic scope" value="Eukaryota"/>
</dbReference>
<dbReference type="KEGG" id="ndi:NDAI_0D03150"/>
<dbReference type="PROSITE" id="PS50822">
    <property type="entry name" value="PIWI"/>
    <property type="match status" value="1"/>
</dbReference>
<dbReference type="Gene3D" id="3.30.420.10">
    <property type="entry name" value="Ribonuclease H-like superfamily/Ribonuclease H"/>
    <property type="match status" value="1"/>
</dbReference>
<dbReference type="Pfam" id="PF02171">
    <property type="entry name" value="Piwi"/>
    <property type="match status" value="1"/>
</dbReference>
<dbReference type="SUPFAM" id="SSF53098">
    <property type="entry name" value="Ribonuclease H-like"/>
    <property type="match status" value="1"/>
</dbReference>
<dbReference type="OrthoDB" id="10252740at2759"/>
<gene>
    <name evidence="3" type="primary">NDAI0D03150</name>
    <name evidence="3" type="ordered locus">NDAI_0D03150</name>
</gene>
<keyword evidence="4" id="KW-1185">Reference proteome</keyword>
<evidence type="ECO:0000256" key="1">
    <source>
        <dbReference type="SAM" id="MobiDB-lite"/>
    </source>
</evidence>
<dbReference type="STRING" id="1071378.G0WA18"/>
<feature type="compositionally biased region" description="Basic residues" evidence="1">
    <location>
        <begin position="53"/>
        <end position="64"/>
    </location>
</feature>
<dbReference type="InterPro" id="IPR036397">
    <property type="entry name" value="RNaseH_sf"/>
</dbReference>
<feature type="compositionally biased region" description="Polar residues" evidence="1">
    <location>
        <begin position="11"/>
        <end position="38"/>
    </location>
</feature>
<sequence length="1188" mass="134894">MVDNSLIGNLESLTIRNSDSVSPTGLSQETSRPTTRNESSYRLHENESESKKNTVRGKKKKKNKSKESSDDASKNGTIRRKSPKKKDKEVAVENKKFISLNETSSGDGEEIACETKKKKSLIADTTLRSNIQEKENVDLIGQSGGLSDDFKNFNIPDKAFDLVHLQKGQNKVEEPLGEYKVKGRQDYGKKGTTVDILTNHVLLALGKDTEESDNKTNLDPWWRDAMIFSYHVDFKASQPKYPTQKPSTGSFQTKKYEILESLFEEDETLFKYKDRIAFNGEDTLYSHVRLEEFTLFEGCWAVSNKKKKHAYIPHLPHKSNPPEDDLPSKVTLKSNATIPLKDIYDGTISRNTQEQESKMAGTEKHVLLALMGAKFLQMTDPVFQVNGNKFFIFNEHTKAKPFQLGGYLMHGFTVSLRYAFGSVLLNAINVTLPFIKHSKYLPGDPRFQDNHKAPYTLMDWLIECYQQTDPNNVAKRPAFNGKVTSNDLNLFISKNTELQNLTKGLKVYCNHIQYDVDSYGQKKPSAKMKPKQIKGFSIESARVYKFKVKPSDLDNNIAKTNYERDISITTETYFLKKYKMVLKYPDMKMAYLDKGGYVPLECLTIVPGQKLKGKVYDENTVIEFAALRPTDKFKMISALALPLITKALKPEEETKQPPCDSYYQFLRIPSRIIDAPAIKFQNSQICYTDKPFNASVVDKTIPNQETKGNWNLQGHRFISTPKDLITLRVFFITESSPPSKTGQEIFLTVKKFIVDVAEHGMKFRAEKPVLIQNFHAPRQEPDANSMTRGHGMRGKGGRFNRSRPSAYKISDGENKLCEELSNAKENSYFLFILACGDDSLTYNRLKYLADLKYGVINSCLVWDKFKKKSAQYNVNACMKMNLKLQGINHCLEEKDLNLLKDSNGLPFMVLGADVTHYPEKDQNSIASLVASFDNHFAQFPGNYLLQSSPGEEMISGIGNLIGDRLKLYKKYNNGKLPSKILFYRDGVSESQFSQVVQIEVRALKESLRRIGSNLRGSPYNPAITTVAVVKRNQVRFMPLFKNGINEQGETCAVQSMDNVMPGTVVDRGITSTAHFDFFLQSQQSLKGTGVPGHYWCIYDENEFTSDLLQYITHCFCYLFGRSSTSIKVASPIYYADLLCERAAQLFKANFAIVKNEYEKNSRHKTPILPANNLLPPVNENIKDIMYYI</sequence>
<dbReference type="CDD" id="cd02846">
    <property type="entry name" value="PAZ_argonaute_like"/>
    <property type="match status" value="1"/>
</dbReference>
<dbReference type="InterPro" id="IPR040588">
    <property type="entry name" value="AGO_N"/>
</dbReference>
<evidence type="ECO:0000259" key="2">
    <source>
        <dbReference type="PROSITE" id="PS50822"/>
    </source>
</evidence>
<dbReference type="EMBL" id="HE580270">
    <property type="protein sequence ID" value="CCD24629.1"/>
    <property type="molecule type" value="Genomic_DNA"/>
</dbReference>
<dbReference type="AlphaFoldDB" id="G0WA18"/>
<dbReference type="InterPro" id="IPR040937">
    <property type="entry name" value="Ago_N_1"/>
</dbReference>